<dbReference type="Gene3D" id="3.30.460.10">
    <property type="entry name" value="Beta Polymerase, domain 2"/>
    <property type="match status" value="1"/>
</dbReference>
<dbReference type="EMBL" id="CP118099">
    <property type="protein sequence ID" value="WDH76536.1"/>
    <property type="molecule type" value="Genomic_DNA"/>
</dbReference>
<dbReference type="InterPro" id="IPR036388">
    <property type="entry name" value="WH-like_DNA-bd_sf"/>
</dbReference>
<organism evidence="4 5">
    <name type="scientific">Exiguobacterium marinum</name>
    <dbReference type="NCBI Taxonomy" id="273528"/>
    <lineage>
        <taxon>Bacteria</taxon>
        <taxon>Bacillati</taxon>
        <taxon>Bacillota</taxon>
        <taxon>Bacilli</taxon>
        <taxon>Bacillales</taxon>
        <taxon>Bacillales Family XII. Incertae Sedis</taxon>
        <taxon>Exiguobacterium</taxon>
    </lineage>
</organism>
<feature type="domain" description="YgxA-like substrate binding" evidence="3">
    <location>
        <begin position="150"/>
        <end position="248"/>
    </location>
</feature>
<dbReference type="InterPro" id="IPR043519">
    <property type="entry name" value="NT_sf"/>
</dbReference>
<evidence type="ECO:0000259" key="3">
    <source>
        <dbReference type="Pfam" id="PF22339"/>
    </source>
</evidence>
<proteinExistence type="predicted"/>
<dbReference type="InterPro" id="IPR041143">
    <property type="entry name" value="YgxA_HTH"/>
</dbReference>
<dbReference type="RefSeq" id="WP_251129402.1">
    <property type="nucleotide sequence ID" value="NZ_CP118099.1"/>
</dbReference>
<dbReference type="Gene3D" id="1.10.10.10">
    <property type="entry name" value="Winged helix-like DNA-binding domain superfamily/Winged helix DNA-binding domain"/>
    <property type="match status" value="1"/>
</dbReference>
<feature type="domain" description="YgxA-like helix-turn-helix" evidence="2">
    <location>
        <begin position="256"/>
        <end position="316"/>
    </location>
</feature>
<protein>
    <submittedName>
        <fullName evidence="4">Nucleotidyltransferase-like protein</fullName>
    </submittedName>
</protein>
<evidence type="ECO:0000259" key="2">
    <source>
        <dbReference type="Pfam" id="PF18576"/>
    </source>
</evidence>
<dbReference type="InterPro" id="IPR029348">
    <property type="entry name" value="NTF-like"/>
</dbReference>
<accession>A0ABY7X090</accession>
<dbReference type="Pfam" id="PF14540">
    <property type="entry name" value="NTF-like"/>
    <property type="match status" value="1"/>
</dbReference>
<evidence type="ECO:0000313" key="5">
    <source>
        <dbReference type="Proteomes" id="UP001213680"/>
    </source>
</evidence>
<evidence type="ECO:0000259" key="1">
    <source>
        <dbReference type="Pfam" id="PF14540"/>
    </source>
</evidence>
<evidence type="ECO:0000313" key="4">
    <source>
        <dbReference type="EMBL" id="WDH76536.1"/>
    </source>
</evidence>
<dbReference type="Proteomes" id="UP001213680">
    <property type="component" value="Chromosome"/>
</dbReference>
<dbReference type="Pfam" id="PF22339">
    <property type="entry name" value="YgxA-like_sub_bind"/>
    <property type="match status" value="1"/>
</dbReference>
<dbReference type="Gene3D" id="1.20.120.330">
    <property type="entry name" value="Nucleotidyltransferases domain 2"/>
    <property type="match status" value="1"/>
</dbReference>
<dbReference type="InterPro" id="IPR054515">
    <property type="entry name" value="YgxA-like_substrate-bd"/>
</dbReference>
<feature type="domain" description="Nucleotidyltransferase-like" evidence="1">
    <location>
        <begin position="31"/>
        <end position="142"/>
    </location>
</feature>
<sequence length="318" mass="37167">MKRGRIWFVSKMTIVIYSQLAIEREGVRMAMEYATRTIYTEYAALKTTLGIIEVKKKRARDPLTDQLDRLLIVIEAKQEPFWTVKHYQVGQEKIVLHVVSDSMMDRWIVLNENRRAIHWIEDGIVLFERNEYILELRQRNRNLTNREQRLQLSLSFAKLLRRFEDGRYLFLEGEFQDAFTQIHHALTHLARLSILEAGIHPEIVLWEQVRAIDLEIYKLHEELVGGQESLEQRIHLVVIGMEHLIQSKVLPGTLLLLQTMQEKDGAWTFSELMEHPNLNELRVDLGSIVGFLVKKGYVRTVTRPTKGVGVEAVLYEIA</sequence>
<dbReference type="Pfam" id="PF18576">
    <property type="entry name" value="HTH_52"/>
    <property type="match status" value="1"/>
</dbReference>
<gene>
    <name evidence="4" type="ORF">PTI97_03160</name>
</gene>
<reference evidence="4 5" key="1">
    <citation type="submission" date="2023-02" db="EMBL/GenBank/DDBJ databases">
        <title>A bacterium isolated from plastisphere.</title>
        <authorList>
            <person name="Sun Y."/>
        </authorList>
    </citation>
    <scope>NUCLEOTIDE SEQUENCE [LARGE SCALE GENOMIC DNA]</scope>
    <source>
        <strain evidence="5">a-1</strain>
    </source>
</reference>
<name>A0ABY7X090_9BACL</name>
<keyword evidence="5" id="KW-1185">Reference proteome</keyword>